<keyword evidence="11" id="KW-0325">Glycoprotein</keyword>
<dbReference type="PANTHER" id="PTHR28012">
    <property type="entry name" value="NUCLEAR FUSION PROTEIN KAR5"/>
    <property type="match status" value="1"/>
</dbReference>
<evidence type="ECO:0000256" key="2">
    <source>
        <dbReference type="ARBA" id="ARBA00004126"/>
    </source>
</evidence>
<evidence type="ECO:0000256" key="3">
    <source>
        <dbReference type="ARBA" id="ARBA00004586"/>
    </source>
</evidence>
<keyword evidence="10 13" id="KW-0472">Membrane</keyword>
<evidence type="ECO:0000256" key="6">
    <source>
        <dbReference type="ARBA" id="ARBA00022692"/>
    </source>
</evidence>
<evidence type="ECO:0000256" key="10">
    <source>
        <dbReference type="ARBA" id="ARBA00023136"/>
    </source>
</evidence>
<keyword evidence="6 13" id="KW-0812">Transmembrane</keyword>
<dbReference type="PANTHER" id="PTHR28012:SF1">
    <property type="entry name" value="NUCLEAR FUSION PROTEIN KAR5"/>
    <property type="match status" value="1"/>
</dbReference>
<dbReference type="GO" id="GO:0005789">
    <property type="term" value="C:endoplasmic reticulum membrane"/>
    <property type="evidence" value="ECO:0007669"/>
    <property type="project" value="UniProtKB-SubCell"/>
</dbReference>
<gene>
    <name evidence="14" type="ORF">BU24DRAFT_456916</name>
</gene>
<dbReference type="GO" id="GO:0031965">
    <property type="term" value="C:nuclear membrane"/>
    <property type="evidence" value="ECO:0007669"/>
    <property type="project" value="UniProtKB-SubCell"/>
</dbReference>
<proteinExistence type="inferred from homology"/>
<keyword evidence="5" id="KW-0415">Karyogamy</keyword>
<dbReference type="AlphaFoldDB" id="A0A6A5Y7W0"/>
<dbReference type="Proteomes" id="UP000799778">
    <property type="component" value="Unassembled WGS sequence"/>
</dbReference>
<organism evidence="14 15">
    <name type="scientific">Aaosphaeria arxii CBS 175.79</name>
    <dbReference type="NCBI Taxonomy" id="1450172"/>
    <lineage>
        <taxon>Eukaryota</taxon>
        <taxon>Fungi</taxon>
        <taxon>Dikarya</taxon>
        <taxon>Ascomycota</taxon>
        <taxon>Pezizomycotina</taxon>
        <taxon>Dothideomycetes</taxon>
        <taxon>Pleosporomycetidae</taxon>
        <taxon>Pleosporales</taxon>
        <taxon>Pleosporales incertae sedis</taxon>
        <taxon>Aaosphaeria</taxon>
    </lineage>
</organism>
<feature type="transmembrane region" description="Helical" evidence="13">
    <location>
        <begin position="411"/>
        <end position="429"/>
    </location>
</feature>
<evidence type="ECO:0000313" key="14">
    <source>
        <dbReference type="EMBL" id="KAF2020890.1"/>
    </source>
</evidence>
<sequence>MAHDAPTINTDLASVLRTPRQEQEVISEALRIIQHMESAPDCNRLAALSLINDCKSLEDGPNETKRAFPNILDEVKSEYAARLAVCELVGARAKVSRDCLILVPSAAACDEGGLFSFGRRKRSQASAGELCYPKATQAKFESCLKALADNAQSWTSYSNSRQNAVVMCRASRDSIEREKTLAIYKSLAEVVADLTGAYEETSRNLQHAMETWLDEQHKFADKIRMSQENVRNEMQANRDMTRQSFADLSHQAKELRQYLAGYEVSIKHFQQFMKEVFHNISESSSQQTTNQQHELQVYHQNAIAGLQESIDTFMRGLTTLSSSIGMVRDEAELTHKTLVTVNEGLMLVDTELKVIKADTEKIHTAIEESKETFKILSLIGSFVVNPKWLMMAAMVLGSFLYGTWRLSKRIAGLTLMLGGTCHFLYRVGILHSAQDVILQAKVFITHQGLTILLAVGAVGLLSISTVLWSWSQNAYLYMLEDEQGTTAILPRVEDPGLPSIAEHHRFKKLLDKLHSAY</sequence>
<comment type="similarity">
    <text evidence="4">Belongs to the KAR5 family.</text>
</comment>
<evidence type="ECO:0008006" key="16">
    <source>
        <dbReference type="Google" id="ProtNLM"/>
    </source>
</evidence>
<dbReference type="GO" id="GO:0048288">
    <property type="term" value="P:nuclear membrane fusion involved in karyogamy"/>
    <property type="evidence" value="ECO:0007669"/>
    <property type="project" value="InterPro"/>
</dbReference>
<dbReference type="OrthoDB" id="5311848at2759"/>
<keyword evidence="12" id="KW-0539">Nucleus</keyword>
<evidence type="ECO:0000256" key="13">
    <source>
        <dbReference type="SAM" id="Phobius"/>
    </source>
</evidence>
<keyword evidence="8" id="KW-0256">Endoplasmic reticulum</keyword>
<evidence type="ECO:0000256" key="9">
    <source>
        <dbReference type="ARBA" id="ARBA00022989"/>
    </source>
</evidence>
<dbReference type="EMBL" id="ML978066">
    <property type="protein sequence ID" value="KAF2020890.1"/>
    <property type="molecule type" value="Genomic_DNA"/>
</dbReference>
<comment type="function">
    <text evidence="1">Required for nuclear membrane fusion during karyogamy.</text>
</comment>
<evidence type="ECO:0000256" key="11">
    <source>
        <dbReference type="ARBA" id="ARBA00023180"/>
    </source>
</evidence>
<feature type="transmembrane region" description="Helical" evidence="13">
    <location>
        <begin position="449"/>
        <end position="470"/>
    </location>
</feature>
<keyword evidence="9 13" id="KW-1133">Transmembrane helix</keyword>
<protein>
    <recommendedName>
        <fullName evidence="16">Nuclear membrane fusion protein Kar5</fullName>
    </recommendedName>
</protein>
<keyword evidence="7" id="KW-0732">Signal</keyword>
<dbReference type="RefSeq" id="XP_033389229.1">
    <property type="nucleotide sequence ID" value="XM_033531489.1"/>
</dbReference>
<accession>A0A6A5Y7W0</accession>
<evidence type="ECO:0000256" key="8">
    <source>
        <dbReference type="ARBA" id="ARBA00022824"/>
    </source>
</evidence>
<feature type="transmembrane region" description="Helical" evidence="13">
    <location>
        <begin position="388"/>
        <end position="404"/>
    </location>
</feature>
<dbReference type="GeneID" id="54288886"/>
<dbReference type="InterPro" id="IPR007292">
    <property type="entry name" value="Nuclear_fusion_Kar5"/>
</dbReference>
<comment type="subcellular location">
    <subcellularLocation>
        <location evidence="3">Endoplasmic reticulum membrane</location>
    </subcellularLocation>
    <subcellularLocation>
        <location evidence="2">Nucleus membrane</location>
    </subcellularLocation>
</comment>
<reference evidence="14" key="1">
    <citation type="journal article" date="2020" name="Stud. Mycol.">
        <title>101 Dothideomycetes genomes: a test case for predicting lifestyles and emergence of pathogens.</title>
        <authorList>
            <person name="Haridas S."/>
            <person name="Albert R."/>
            <person name="Binder M."/>
            <person name="Bloem J."/>
            <person name="Labutti K."/>
            <person name="Salamov A."/>
            <person name="Andreopoulos B."/>
            <person name="Baker S."/>
            <person name="Barry K."/>
            <person name="Bills G."/>
            <person name="Bluhm B."/>
            <person name="Cannon C."/>
            <person name="Castanera R."/>
            <person name="Culley D."/>
            <person name="Daum C."/>
            <person name="Ezra D."/>
            <person name="Gonzalez J."/>
            <person name="Henrissat B."/>
            <person name="Kuo A."/>
            <person name="Liang C."/>
            <person name="Lipzen A."/>
            <person name="Lutzoni F."/>
            <person name="Magnuson J."/>
            <person name="Mondo S."/>
            <person name="Nolan M."/>
            <person name="Ohm R."/>
            <person name="Pangilinan J."/>
            <person name="Park H.-J."/>
            <person name="Ramirez L."/>
            <person name="Alfaro M."/>
            <person name="Sun H."/>
            <person name="Tritt A."/>
            <person name="Yoshinaga Y."/>
            <person name="Zwiers L.-H."/>
            <person name="Turgeon B."/>
            <person name="Goodwin S."/>
            <person name="Spatafora J."/>
            <person name="Crous P."/>
            <person name="Grigoriev I."/>
        </authorList>
    </citation>
    <scope>NUCLEOTIDE SEQUENCE</scope>
    <source>
        <strain evidence="14">CBS 175.79</strain>
    </source>
</reference>
<evidence type="ECO:0000256" key="1">
    <source>
        <dbReference type="ARBA" id="ARBA00003389"/>
    </source>
</evidence>
<dbReference type="GO" id="GO:0000742">
    <property type="term" value="P:karyogamy involved in conjugation with cellular fusion"/>
    <property type="evidence" value="ECO:0007669"/>
    <property type="project" value="InterPro"/>
</dbReference>
<keyword evidence="15" id="KW-1185">Reference proteome</keyword>
<evidence type="ECO:0000256" key="4">
    <source>
        <dbReference type="ARBA" id="ARBA00010473"/>
    </source>
</evidence>
<evidence type="ECO:0000313" key="15">
    <source>
        <dbReference type="Proteomes" id="UP000799778"/>
    </source>
</evidence>
<evidence type="ECO:0000256" key="5">
    <source>
        <dbReference type="ARBA" id="ARBA00022459"/>
    </source>
</evidence>
<evidence type="ECO:0000256" key="7">
    <source>
        <dbReference type="ARBA" id="ARBA00022729"/>
    </source>
</evidence>
<name>A0A6A5Y7W0_9PLEO</name>
<evidence type="ECO:0000256" key="12">
    <source>
        <dbReference type="ARBA" id="ARBA00023242"/>
    </source>
</evidence>